<dbReference type="HOGENOM" id="CLU_2720438_0_0_11"/>
<dbReference type="Proteomes" id="UP000015001">
    <property type="component" value="Unassembled WGS sequence"/>
</dbReference>
<evidence type="ECO:0000313" key="1">
    <source>
        <dbReference type="EMBL" id="EPJ37757.1"/>
    </source>
</evidence>
<dbReference type="PATRIC" id="fig|1283301.3.peg.5152"/>
<sequence length="72" mass="7873">MTEIVLMSDPRIAAIPVVDCGEKLIDVRLQASIAVDPRKEDRSGAFAHLREGVLARHCCEAVMMSPVPSWPS</sequence>
<name>S4MVI0_9ACTN</name>
<reference evidence="1 2" key="1">
    <citation type="submission" date="2013-02" db="EMBL/GenBank/DDBJ databases">
        <title>Draft Genome Sequence of Streptomyces afghaniensis, Which Produces Compounds of the Julimycin B-Complex.</title>
        <authorList>
            <person name="Gruening B.A."/>
            <person name="Praeg A."/>
            <person name="Erxleben A."/>
            <person name="Guenther S."/>
            <person name="Fiedler H.-P."/>
            <person name="Goodfellow M."/>
            <person name="Mueller M."/>
        </authorList>
    </citation>
    <scope>NUCLEOTIDE SEQUENCE [LARGE SCALE GENOMIC DNA]</scope>
    <source>
        <strain evidence="1 2">772</strain>
    </source>
</reference>
<keyword evidence="2" id="KW-1185">Reference proteome</keyword>
<comment type="caution">
    <text evidence="1">The sequence shown here is derived from an EMBL/GenBank/DDBJ whole genome shotgun (WGS) entry which is preliminary data.</text>
</comment>
<gene>
    <name evidence="1" type="ORF">STAFG_5183</name>
</gene>
<protein>
    <submittedName>
        <fullName evidence="1">Uncharacterized protein</fullName>
    </submittedName>
</protein>
<evidence type="ECO:0000313" key="2">
    <source>
        <dbReference type="Proteomes" id="UP000015001"/>
    </source>
</evidence>
<proteinExistence type="predicted"/>
<organism evidence="1 2">
    <name type="scientific">Streptomyces afghaniensis 772</name>
    <dbReference type="NCBI Taxonomy" id="1283301"/>
    <lineage>
        <taxon>Bacteria</taxon>
        <taxon>Bacillati</taxon>
        <taxon>Actinomycetota</taxon>
        <taxon>Actinomycetes</taxon>
        <taxon>Kitasatosporales</taxon>
        <taxon>Streptomycetaceae</taxon>
        <taxon>Streptomyces</taxon>
    </lineage>
</organism>
<dbReference type="EMBL" id="AOPY01001485">
    <property type="protein sequence ID" value="EPJ37757.1"/>
    <property type="molecule type" value="Genomic_DNA"/>
</dbReference>
<accession>S4MVI0</accession>
<dbReference type="AlphaFoldDB" id="S4MVI0"/>